<protein>
    <submittedName>
        <fullName evidence="2">Uncharacterized protein</fullName>
    </submittedName>
</protein>
<gene>
    <name evidence="2" type="ORF">DNG_09380</name>
</gene>
<dbReference type="AlphaFoldDB" id="A0AAE8SZC5"/>
<reference evidence="2" key="1">
    <citation type="submission" date="2018-03" db="EMBL/GenBank/DDBJ databases">
        <authorList>
            <person name="Guldener U."/>
        </authorList>
    </citation>
    <scope>NUCLEOTIDE SEQUENCE</scope>
</reference>
<keyword evidence="3" id="KW-1185">Reference proteome</keyword>
<comment type="caution">
    <text evidence="2">The sequence shown here is derived from an EMBL/GenBank/DDBJ whole genome shotgun (WGS) entry which is preliminary data.</text>
</comment>
<proteinExistence type="predicted"/>
<dbReference type="EMBL" id="ONZQ02000016">
    <property type="protein sequence ID" value="SPO06688.1"/>
    <property type="molecule type" value="Genomic_DNA"/>
</dbReference>
<dbReference type="Proteomes" id="UP001187682">
    <property type="component" value="Unassembled WGS sequence"/>
</dbReference>
<feature type="compositionally biased region" description="Basic and acidic residues" evidence="1">
    <location>
        <begin position="1"/>
        <end position="14"/>
    </location>
</feature>
<feature type="region of interest" description="Disordered" evidence="1">
    <location>
        <begin position="1"/>
        <end position="42"/>
    </location>
</feature>
<evidence type="ECO:0000256" key="1">
    <source>
        <dbReference type="SAM" id="MobiDB-lite"/>
    </source>
</evidence>
<sequence>MAPKRPTKDSKPAKAEPGTAPDPDTAWKPPRTQKTELERSISRVGAIVPAALHHDWDDSMERHERLVSGGPSGPPVLDRLGYKMNRSLVIKSSYARRPRRKKGWLEELEREAAENNRINEIMGVPSGKVSAAILAIFPDQVACDLDIPYHTVELPEYEEWSRRGFKFPPERWQVKQSEEESARILALQVGSAFRE</sequence>
<accession>A0AAE8SZC5</accession>
<evidence type="ECO:0000313" key="2">
    <source>
        <dbReference type="EMBL" id="SPO06688.1"/>
    </source>
</evidence>
<name>A0AAE8SZC5_9PEZI</name>
<evidence type="ECO:0000313" key="3">
    <source>
        <dbReference type="Proteomes" id="UP001187682"/>
    </source>
</evidence>
<organism evidence="2 3">
    <name type="scientific">Cephalotrichum gorgonifer</name>
    <dbReference type="NCBI Taxonomy" id="2041049"/>
    <lineage>
        <taxon>Eukaryota</taxon>
        <taxon>Fungi</taxon>
        <taxon>Dikarya</taxon>
        <taxon>Ascomycota</taxon>
        <taxon>Pezizomycotina</taxon>
        <taxon>Sordariomycetes</taxon>
        <taxon>Hypocreomycetidae</taxon>
        <taxon>Microascales</taxon>
        <taxon>Microascaceae</taxon>
        <taxon>Cephalotrichum</taxon>
    </lineage>
</organism>